<feature type="compositionally biased region" description="Low complexity" evidence="1">
    <location>
        <begin position="72"/>
        <end position="85"/>
    </location>
</feature>
<organism evidence="3">
    <name type="scientific">Chromera velia CCMP2878</name>
    <dbReference type="NCBI Taxonomy" id="1169474"/>
    <lineage>
        <taxon>Eukaryota</taxon>
        <taxon>Sar</taxon>
        <taxon>Alveolata</taxon>
        <taxon>Colpodellida</taxon>
        <taxon>Chromeraceae</taxon>
        <taxon>Chromera</taxon>
    </lineage>
</organism>
<accession>A0A0G4H384</accession>
<keyword evidence="2" id="KW-0472">Membrane</keyword>
<evidence type="ECO:0000256" key="1">
    <source>
        <dbReference type="SAM" id="MobiDB-lite"/>
    </source>
</evidence>
<evidence type="ECO:0008006" key="4">
    <source>
        <dbReference type="Google" id="ProtNLM"/>
    </source>
</evidence>
<keyword evidence="2" id="KW-0812">Transmembrane</keyword>
<dbReference type="AlphaFoldDB" id="A0A0G4H384"/>
<feature type="compositionally biased region" description="Acidic residues" evidence="1">
    <location>
        <begin position="113"/>
        <end position="122"/>
    </location>
</feature>
<reference evidence="3" key="1">
    <citation type="submission" date="2014-11" db="EMBL/GenBank/DDBJ databases">
        <authorList>
            <person name="Otto D Thomas"/>
            <person name="Naeem Raeece"/>
        </authorList>
    </citation>
    <scope>NUCLEOTIDE SEQUENCE</scope>
</reference>
<evidence type="ECO:0000313" key="3">
    <source>
        <dbReference type="EMBL" id="CEM38170.1"/>
    </source>
</evidence>
<gene>
    <name evidence="3" type="ORF">Cvel_24524</name>
</gene>
<feature type="compositionally biased region" description="Low complexity" evidence="1">
    <location>
        <begin position="189"/>
        <end position="200"/>
    </location>
</feature>
<keyword evidence="2" id="KW-1133">Transmembrane helix</keyword>
<feature type="transmembrane region" description="Helical" evidence="2">
    <location>
        <begin position="40"/>
        <end position="57"/>
    </location>
</feature>
<evidence type="ECO:0000256" key="2">
    <source>
        <dbReference type="SAM" id="Phobius"/>
    </source>
</evidence>
<dbReference type="VEuPathDB" id="CryptoDB:Cvel_24524"/>
<sequence>MKTSHAEQLLGTRRRGRKDLFHAPSPSCVCRSFQSRLSSIPLLVLFALCLVLGSLPVSSAVKTAAERTAAGAQASLSSSSSSTVSIKGVPPHQKFGEVRESLRKAFHDAMRDPDEDEEETGDGEGVGGEALISPGGVRGGEDADDKALEESERQLAASLGPSWDPAFLKEQAESAQKALKRGFNAQREAASALSQATQALPGGLSLG</sequence>
<name>A0A0G4H384_9ALVE</name>
<feature type="compositionally biased region" description="Basic and acidic residues" evidence="1">
    <location>
        <begin position="139"/>
        <end position="153"/>
    </location>
</feature>
<protein>
    <recommendedName>
        <fullName evidence="4">Transmembrane protein</fullName>
    </recommendedName>
</protein>
<dbReference type="EMBL" id="CDMZ01001833">
    <property type="protein sequence ID" value="CEM38170.1"/>
    <property type="molecule type" value="Genomic_DNA"/>
</dbReference>
<feature type="region of interest" description="Disordered" evidence="1">
    <location>
        <begin position="109"/>
        <end position="207"/>
    </location>
</feature>
<proteinExistence type="predicted"/>
<feature type="region of interest" description="Disordered" evidence="1">
    <location>
        <begin position="72"/>
        <end position="93"/>
    </location>
</feature>